<evidence type="ECO:0000313" key="2">
    <source>
        <dbReference type="Proteomes" id="UP000315842"/>
    </source>
</evidence>
<name>A0A4Y3K7G6_CELUD</name>
<reference evidence="1 2" key="1">
    <citation type="submission" date="2019-06" db="EMBL/GenBank/DDBJ databases">
        <title>Whole genome shotgun sequence of Cellulomonas uda NBRC 3747.</title>
        <authorList>
            <person name="Hosoyama A."/>
            <person name="Uohara A."/>
            <person name="Ohji S."/>
            <person name="Ichikawa N."/>
        </authorList>
    </citation>
    <scope>NUCLEOTIDE SEQUENCE [LARGE SCALE GENOMIC DNA]</scope>
    <source>
        <strain evidence="1 2">NBRC 3747</strain>
    </source>
</reference>
<protein>
    <submittedName>
        <fullName evidence="1">Uncharacterized protein</fullName>
    </submittedName>
</protein>
<proteinExistence type="predicted"/>
<accession>A0A4Y3K7G6</accession>
<comment type="caution">
    <text evidence="1">The sequence shown here is derived from an EMBL/GenBank/DDBJ whole genome shotgun (WGS) entry which is preliminary data.</text>
</comment>
<sequence>MSEALPKVAIELWRSDAIVLFDWLMTVDLNTVPITHPAEKQALMDLLTRLEHETDVPCVTQEQIDAARVEVARDMGW</sequence>
<dbReference type="AlphaFoldDB" id="A0A4Y3K7G6"/>
<dbReference type="RefSeq" id="WP_094181185.1">
    <property type="nucleotide sequence ID" value="NZ_BJLP01000001.1"/>
</dbReference>
<organism evidence="1 2">
    <name type="scientific">Cellulomonas uda</name>
    <dbReference type="NCBI Taxonomy" id="1714"/>
    <lineage>
        <taxon>Bacteria</taxon>
        <taxon>Bacillati</taxon>
        <taxon>Actinomycetota</taxon>
        <taxon>Actinomycetes</taxon>
        <taxon>Micrococcales</taxon>
        <taxon>Cellulomonadaceae</taxon>
        <taxon>Cellulomonas</taxon>
    </lineage>
</organism>
<dbReference type="Proteomes" id="UP000315842">
    <property type="component" value="Unassembled WGS sequence"/>
</dbReference>
<gene>
    <name evidence="1" type="ORF">CUD01_01100</name>
</gene>
<evidence type="ECO:0000313" key="1">
    <source>
        <dbReference type="EMBL" id="GEA79666.1"/>
    </source>
</evidence>
<dbReference type="EMBL" id="BJLP01000001">
    <property type="protein sequence ID" value="GEA79666.1"/>
    <property type="molecule type" value="Genomic_DNA"/>
</dbReference>
<keyword evidence="2" id="KW-1185">Reference proteome</keyword>